<feature type="compositionally biased region" description="Polar residues" evidence="1">
    <location>
        <begin position="120"/>
        <end position="132"/>
    </location>
</feature>
<dbReference type="Proteomes" id="UP001465976">
    <property type="component" value="Unassembled WGS sequence"/>
</dbReference>
<feature type="non-terminal residue" evidence="2">
    <location>
        <position position="1"/>
    </location>
</feature>
<evidence type="ECO:0000313" key="2">
    <source>
        <dbReference type="EMBL" id="KAL0563035.1"/>
    </source>
</evidence>
<reference evidence="2 3" key="1">
    <citation type="submission" date="2024-02" db="EMBL/GenBank/DDBJ databases">
        <title>A draft genome for the cacao thread blight pathogen Marasmius crinis-equi.</title>
        <authorList>
            <person name="Cohen S.P."/>
            <person name="Baruah I.K."/>
            <person name="Amoako-Attah I."/>
            <person name="Bukari Y."/>
            <person name="Meinhardt L.W."/>
            <person name="Bailey B.A."/>
        </authorList>
    </citation>
    <scope>NUCLEOTIDE SEQUENCE [LARGE SCALE GENOMIC DNA]</scope>
    <source>
        <strain evidence="2 3">GH-76</strain>
    </source>
</reference>
<dbReference type="EMBL" id="JBAHYK010004038">
    <property type="protein sequence ID" value="KAL0563035.1"/>
    <property type="molecule type" value="Genomic_DNA"/>
</dbReference>
<feature type="region of interest" description="Disordered" evidence="1">
    <location>
        <begin position="1"/>
        <end position="154"/>
    </location>
</feature>
<gene>
    <name evidence="2" type="ORF">V5O48_019044</name>
</gene>
<name>A0ABR3EJJ6_9AGAR</name>
<protein>
    <submittedName>
        <fullName evidence="2">Uncharacterized protein</fullName>
    </submittedName>
</protein>
<evidence type="ECO:0000313" key="3">
    <source>
        <dbReference type="Proteomes" id="UP001465976"/>
    </source>
</evidence>
<accession>A0ABR3EJJ6</accession>
<proteinExistence type="predicted"/>
<evidence type="ECO:0000256" key="1">
    <source>
        <dbReference type="SAM" id="MobiDB-lite"/>
    </source>
</evidence>
<feature type="compositionally biased region" description="Acidic residues" evidence="1">
    <location>
        <begin position="80"/>
        <end position="90"/>
    </location>
</feature>
<sequence>RSDHERPQVQARVQPVRSQPLHSTLIDHDAQSHLPPAEEVNVLFDVSGEVEAGRGHPQPLSPPPMDSSLVPPESLTLMPPEEEEEEEDVDPFVAERDPEPEPEPESGSGSGRVSMVRATATHSRSGSESTRLAGSKGMGMEASSSQLFPGSDLF</sequence>
<comment type="caution">
    <text evidence="2">The sequence shown here is derived from an EMBL/GenBank/DDBJ whole genome shotgun (WGS) entry which is preliminary data.</text>
</comment>
<keyword evidence="3" id="KW-1185">Reference proteome</keyword>
<organism evidence="2 3">
    <name type="scientific">Marasmius crinis-equi</name>
    <dbReference type="NCBI Taxonomy" id="585013"/>
    <lineage>
        <taxon>Eukaryota</taxon>
        <taxon>Fungi</taxon>
        <taxon>Dikarya</taxon>
        <taxon>Basidiomycota</taxon>
        <taxon>Agaricomycotina</taxon>
        <taxon>Agaricomycetes</taxon>
        <taxon>Agaricomycetidae</taxon>
        <taxon>Agaricales</taxon>
        <taxon>Marasmiineae</taxon>
        <taxon>Marasmiaceae</taxon>
        <taxon>Marasmius</taxon>
    </lineage>
</organism>